<protein>
    <submittedName>
        <fullName evidence="1">Uncharacterized protein</fullName>
    </submittedName>
</protein>
<proteinExistence type="predicted"/>
<sequence>MQGQPERAMRAGVLVCFLLESTLELLWKARMSVLPREDDIVTTIADEVETSYKVEKVKFEFLHRNIAKPTGYIEGVPQYGEFVPSVLTSTGPVVIVSLVP</sequence>
<name>A0A0F9K2B7_9ZZZZ</name>
<gene>
    <name evidence="1" type="ORF">LCGC14_1755180</name>
</gene>
<accession>A0A0F9K2B7</accession>
<dbReference type="AlphaFoldDB" id="A0A0F9K2B7"/>
<reference evidence="1" key="1">
    <citation type="journal article" date="2015" name="Nature">
        <title>Complex archaea that bridge the gap between prokaryotes and eukaryotes.</title>
        <authorList>
            <person name="Spang A."/>
            <person name="Saw J.H."/>
            <person name="Jorgensen S.L."/>
            <person name="Zaremba-Niedzwiedzka K."/>
            <person name="Martijn J."/>
            <person name="Lind A.E."/>
            <person name="van Eijk R."/>
            <person name="Schleper C."/>
            <person name="Guy L."/>
            <person name="Ettema T.J."/>
        </authorList>
    </citation>
    <scope>NUCLEOTIDE SEQUENCE</scope>
</reference>
<dbReference type="EMBL" id="LAZR01016245">
    <property type="protein sequence ID" value="KKM05333.1"/>
    <property type="molecule type" value="Genomic_DNA"/>
</dbReference>
<organism evidence="1">
    <name type="scientific">marine sediment metagenome</name>
    <dbReference type="NCBI Taxonomy" id="412755"/>
    <lineage>
        <taxon>unclassified sequences</taxon>
        <taxon>metagenomes</taxon>
        <taxon>ecological metagenomes</taxon>
    </lineage>
</organism>
<evidence type="ECO:0000313" key="1">
    <source>
        <dbReference type="EMBL" id="KKM05333.1"/>
    </source>
</evidence>
<comment type="caution">
    <text evidence="1">The sequence shown here is derived from an EMBL/GenBank/DDBJ whole genome shotgun (WGS) entry which is preliminary data.</text>
</comment>